<evidence type="ECO:0000256" key="7">
    <source>
        <dbReference type="ARBA" id="ARBA00023136"/>
    </source>
</evidence>
<dbReference type="PRINTS" id="PR01414">
    <property type="entry name" value="CCMBBIOGNSIS"/>
</dbReference>
<feature type="transmembrane region" description="Helical" evidence="8">
    <location>
        <begin position="94"/>
        <end position="118"/>
    </location>
</feature>
<keyword evidence="5" id="KW-0201">Cytochrome c-type biogenesis</keyword>
<evidence type="ECO:0000256" key="3">
    <source>
        <dbReference type="ARBA" id="ARBA00022448"/>
    </source>
</evidence>
<gene>
    <name evidence="9" type="primary">yejV</name>
</gene>
<keyword evidence="6 8" id="KW-1133">Transmembrane helix</keyword>
<dbReference type="InterPro" id="IPR003544">
    <property type="entry name" value="Cyt_c_biogenesis_CcmB"/>
</dbReference>
<dbReference type="PANTHER" id="PTHR30070:SF1">
    <property type="entry name" value="CYTOCHROME C BIOGENESIS B-RELATED"/>
    <property type="match status" value="1"/>
</dbReference>
<accession>U5YGX9</accession>
<dbReference type="GO" id="GO:0016020">
    <property type="term" value="C:membrane"/>
    <property type="evidence" value="ECO:0007669"/>
    <property type="project" value="UniProtKB-SubCell"/>
</dbReference>
<comment type="subcellular location">
    <subcellularLocation>
        <location evidence="1">Membrane</location>
        <topology evidence="1">Multi-pass membrane protein</topology>
    </subcellularLocation>
</comment>
<dbReference type="GO" id="GO:0017004">
    <property type="term" value="P:cytochrome complex assembly"/>
    <property type="evidence" value="ECO:0007669"/>
    <property type="project" value="UniProtKB-KW"/>
</dbReference>
<evidence type="ECO:0000256" key="4">
    <source>
        <dbReference type="ARBA" id="ARBA00022692"/>
    </source>
</evidence>
<reference evidence="9" key="1">
    <citation type="journal article" date="2013" name="Genome Biol. Evol.">
        <title>Tracing the evolution of streptophyte algae and their mitochondrial genome.</title>
        <authorList>
            <person name="Turmel M."/>
            <person name="Otis C."/>
            <person name="Lemieux C."/>
        </authorList>
    </citation>
    <scope>NUCLEOTIDE SEQUENCE</scope>
</reference>
<sequence>MKKMLLKLCYYEIKLKFYTIITTFSLYFLYTLMIPLFIGFWPELLYQFHLGVIWTSLLFSFLPERFFQTDLDDGTMELYFLSNFNVKLILYTKLIGYWILKISCILFSYPILALFYHFKINVDIFITLMIGSFLFLLISNIYSCFTLSVNSHDWNSIQYLTTLPALLPLILFCSYLQYEKVNFLFLIGYLILYMIIYSVIVSISLKNILKQ</sequence>
<feature type="transmembrane region" description="Helical" evidence="8">
    <location>
        <begin position="124"/>
        <end position="145"/>
    </location>
</feature>
<dbReference type="GeneID" id="17675519"/>
<dbReference type="Pfam" id="PF03379">
    <property type="entry name" value="CcmB"/>
    <property type="match status" value="1"/>
</dbReference>
<dbReference type="AlphaFoldDB" id="U5YGX9"/>
<dbReference type="EMBL" id="KF060943">
    <property type="protein sequence ID" value="AGZ90400.1"/>
    <property type="molecule type" value="Genomic_DNA"/>
</dbReference>
<evidence type="ECO:0000256" key="1">
    <source>
        <dbReference type="ARBA" id="ARBA00004141"/>
    </source>
</evidence>
<evidence type="ECO:0000313" key="9">
    <source>
        <dbReference type="EMBL" id="AGZ90400.1"/>
    </source>
</evidence>
<keyword evidence="9" id="KW-0496">Mitochondrion</keyword>
<evidence type="ECO:0000256" key="2">
    <source>
        <dbReference type="ARBA" id="ARBA00010544"/>
    </source>
</evidence>
<keyword evidence="3" id="KW-0813">Transport</keyword>
<evidence type="ECO:0000256" key="8">
    <source>
        <dbReference type="SAM" id="Phobius"/>
    </source>
</evidence>
<comment type="similarity">
    <text evidence="2">Belongs to the CcmB/CycW/HelB family.</text>
</comment>
<geneLocation type="mitochondrion" evidence="9"/>
<feature type="transmembrane region" description="Helical" evidence="8">
    <location>
        <begin position="157"/>
        <end position="177"/>
    </location>
</feature>
<evidence type="ECO:0000256" key="6">
    <source>
        <dbReference type="ARBA" id="ARBA00022989"/>
    </source>
</evidence>
<proteinExistence type="inferred from homology"/>
<feature type="transmembrane region" description="Helical" evidence="8">
    <location>
        <begin position="183"/>
        <end position="205"/>
    </location>
</feature>
<dbReference type="PANTHER" id="PTHR30070">
    <property type="entry name" value="HEME EXPORTER PROTEIN B"/>
    <property type="match status" value="1"/>
</dbReference>
<dbReference type="GO" id="GO:0015232">
    <property type="term" value="F:heme transmembrane transporter activity"/>
    <property type="evidence" value="ECO:0007669"/>
    <property type="project" value="InterPro"/>
</dbReference>
<name>U5YGX9_9VIRI</name>
<protein>
    <submittedName>
        <fullName evidence="9">Cytochrome c1 ABC transporter channel subunit</fullName>
    </submittedName>
</protein>
<dbReference type="GO" id="GO:1903607">
    <property type="term" value="P:cytochrome c biosynthetic process"/>
    <property type="evidence" value="ECO:0007669"/>
    <property type="project" value="TreeGrafter"/>
</dbReference>
<evidence type="ECO:0000256" key="5">
    <source>
        <dbReference type="ARBA" id="ARBA00022748"/>
    </source>
</evidence>
<keyword evidence="7 8" id="KW-0472">Membrane</keyword>
<keyword evidence="4 8" id="KW-0812">Transmembrane</keyword>
<organism evidence="9">
    <name type="scientific">Roya obtusa</name>
    <dbReference type="NCBI Taxonomy" id="104537"/>
    <lineage>
        <taxon>Eukaryota</taxon>
        <taxon>Viridiplantae</taxon>
        <taxon>Streptophyta</taxon>
        <taxon>Zygnematophyceae</taxon>
        <taxon>Zygnematophycidae</taxon>
        <taxon>Zygnematales</taxon>
        <taxon>Mesotaeniaceae</taxon>
        <taxon>Roya</taxon>
    </lineage>
</organism>
<dbReference type="RefSeq" id="YP_008816154.1">
    <property type="nucleotide sequence ID" value="NC_022863.1"/>
</dbReference>
<feature type="transmembrane region" description="Helical" evidence="8">
    <location>
        <begin position="20"/>
        <end position="38"/>
    </location>
</feature>